<dbReference type="InterPro" id="IPR037257">
    <property type="entry name" value="T2SS_E_N_sf"/>
</dbReference>
<dbReference type="InterPro" id="IPR027417">
    <property type="entry name" value="P-loop_NTPase"/>
</dbReference>
<sequence>MSRLASLFLGKEPPAPEEPTQESRPYAILFVDDEAGVLSAMQRIFRKENYRIVTASSGEEALECLSREEIHVIITDHRMPGITGADLLRRIKREHPQTIRIMLTGHADVGAIMGAVNEGAVYKFITKPWNDEDLRITVGLALEQYDLIRENRALKKSQVSQTKKINQMSRFINTHRSQVGSILMKQNLLRKNDLEKAREIQAKKNQPMPQVLMEMELVDEGTILNAIQREMGINRVYPAEFSTPEALVALIPREICTTNLLVPLKRTETGLMIAMNDPSEYLKIEDLQFITGLRVEPVIATRKEILKKIEELYGDDETSLDELTVLELEDPTESIEIILDEEDEEADLKELLIAKDQPPAIRIVNAIISDALRHAASDVHIEPKTKYVMVRYRVDGLLHDKIHVPITMHPAIVSRIKVMAELDISERRRPQDGRITVKTPSKMVDIRLSCLPTINGEKVVFRILDRNASIKSVKDLGLTNDEKEMVTRLINRPQGCILTTGPTGSGKTSTLYSLMQENASITKNYTTIEDPVEYFMSMAEQVMVKEKIGLNFPIVLRAILRQDPNVIMLGEIRDFETAEVAFHAALTGHTVLSTLHTNGSIPTITRLRDMGIQPYVIGEALSGIIAQRLVRRICDNCKEDETLTPDVIDALGINPNGGTFPAFRGKGCDRCNNTGYRGRTGLFEILTVTHEIKQLINTAASESELTRAARWAGMKPLVEDGWTKINQGITTAEEVLRVLGPQNTLEVKCPHCSANLRERHRYCPFCSGRILLQCINCGCYLEPDWNSCPDCATRVADV</sequence>
<accession>A0A1G5I881</accession>
<keyword evidence="3" id="KW-0067">ATP-binding</keyword>
<dbReference type="GO" id="GO:0005886">
    <property type="term" value="C:plasma membrane"/>
    <property type="evidence" value="ECO:0007669"/>
    <property type="project" value="TreeGrafter"/>
</dbReference>
<protein>
    <submittedName>
        <fullName evidence="7">Type II secretory pathway ATPase GspE/PulE or T4P pilus assembly pathway ATPase PilB</fullName>
    </submittedName>
</protein>
<dbReference type="Gene3D" id="3.30.300.160">
    <property type="entry name" value="Type II secretion system, protein E, N-terminal domain"/>
    <property type="match status" value="1"/>
</dbReference>
<dbReference type="GO" id="GO:0000160">
    <property type="term" value="P:phosphorelay signal transduction system"/>
    <property type="evidence" value="ECO:0007669"/>
    <property type="project" value="InterPro"/>
</dbReference>
<gene>
    <name evidence="7" type="ORF">SAMN05216233_11830</name>
</gene>
<dbReference type="InterPro" id="IPR001482">
    <property type="entry name" value="T2SS/T4SS_dom"/>
</dbReference>
<evidence type="ECO:0000256" key="4">
    <source>
        <dbReference type="PROSITE-ProRule" id="PRU00169"/>
    </source>
</evidence>
<dbReference type="SUPFAM" id="SSF160246">
    <property type="entry name" value="EspE N-terminal domain-like"/>
    <property type="match status" value="1"/>
</dbReference>
<evidence type="ECO:0000313" key="7">
    <source>
        <dbReference type="EMBL" id="SCY71971.1"/>
    </source>
</evidence>
<dbReference type="PANTHER" id="PTHR30258">
    <property type="entry name" value="TYPE II SECRETION SYSTEM PROTEIN GSPE-RELATED"/>
    <property type="match status" value="1"/>
</dbReference>
<dbReference type="Pfam" id="PF00437">
    <property type="entry name" value="T2SSE"/>
    <property type="match status" value="1"/>
</dbReference>
<evidence type="ECO:0000313" key="8">
    <source>
        <dbReference type="Proteomes" id="UP000198870"/>
    </source>
</evidence>
<organism evidence="7 8">
    <name type="scientific">Desulfoluna spongiiphila</name>
    <dbReference type="NCBI Taxonomy" id="419481"/>
    <lineage>
        <taxon>Bacteria</taxon>
        <taxon>Pseudomonadati</taxon>
        <taxon>Thermodesulfobacteriota</taxon>
        <taxon>Desulfobacteria</taxon>
        <taxon>Desulfobacterales</taxon>
        <taxon>Desulfolunaceae</taxon>
        <taxon>Desulfoluna</taxon>
    </lineage>
</organism>
<feature type="region of interest" description="Disordered" evidence="5">
    <location>
        <begin position="1"/>
        <end position="23"/>
    </location>
</feature>
<dbReference type="SMART" id="SM00448">
    <property type="entry name" value="REC"/>
    <property type="match status" value="1"/>
</dbReference>
<dbReference type="Gene3D" id="3.30.450.90">
    <property type="match status" value="1"/>
</dbReference>
<dbReference type="Pfam" id="PF00072">
    <property type="entry name" value="Response_reg"/>
    <property type="match status" value="1"/>
</dbReference>
<evidence type="ECO:0000256" key="3">
    <source>
        <dbReference type="ARBA" id="ARBA00022840"/>
    </source>
</evidence>
<keyword evidence="8" id="KW-1185">Reference proteome</keyword>
<name>A0A1G5I881_9BACT</name>
<reference evidence="7 8" key="1">
    <citation type="submission" date="2016-10" db="EMBL/GenBank/DDBJ databases">
        <authorList>
            <person name="de Groot N.N."/>
        </authorList>
    </citation>
    <scope>NUCLEOTIDE SEQUENCE [LARGE SCALE GENOMIC DNA]</scope>
    <source>
        <strain evidence="7 8">AA1</strain>
    </source>
</reference>
<dbReference type="Gene3D" id="3.40.50.2300">
    <property type="match status" value="1"/>
</dbReference>
<dbReference type="RefSeq" id="WP_092213413.1">
    <property type="nucleotide sequence ID" value="NZ_FMUX01000018.1"/>
</dbReference>
<dbReference type="AlphaFoldDB" id="A0A1G5I881"/>
<evidence type="ECO:0000259" key="6">
    <source>
        <dbReference type="PROSITE" id="PS50110"/>
    </source>
</evidence>
<dbReference type="SUPFAM" id="SSF52172">
    <property type="entry name" value="CheY-like"/>
    <property type="match status" value="1"/>
</dbReference>
<dbReference type="InterPro" id="IPR001789">
    <property type="entry name" value="Sig_transdc_resp-reg_receiver"/>
</dbReference>
<dbReference type="Pfam" id="PF05157">
    <property type="entry name" value="MshEN"/>
    <property type="match status" value="1"/>
</dbReference>
<evidence type="ECO:0000256" key="5">
    <source>
        <dbReference type="SAM" id="MobiDB-lite"/>
    </source>
</evidence>
<proteinExistence type="inferred from homology"/>
<dbReference type="SUPFAM" id="SSF52540">
    <property type="entry name" value="P-loop containing nucleoside triphosphate hydrolases"/>
    <property type="match status" value="1"/>
</dbReference>
<dbReference type="PROSITE" id="PS50110">
    <property type="entry name" value="RESPONSE_REGULATORY"/>
    <property type="match status" value="1"/>
</dbReference>
<dbReference type="STRING" id="419481.SAMN05216233_11830"/>
<comment type="similarity">
    <text evidence="1">Belongs to the GSP E family.</text>
</comment>
<feature type="modified residue" description="4-aspartylphosphate" evidence="4">
    <location>
        <position position="76"/>
    </location>
</feature>
<dbReference type="Gene3D" id="3.40.50.300">
    <property type="entry name" value="P-loop containing nucleotide triphosphate hydrolases"/>
    <property type="match status" value="1"/>
</dbReference>
<dbReference type="CDD" id="cd17569">
    <property type="entry name" value="REC_HupR-like"/>
    <property type="match status" value="1"/>
</dbReference>
<dbReference type="GO" id="GO:0016887">
    <property type="term" value="F:ATP hydrolysis activity"/>
    <property type="evidence" value="ECO:0007669"/>
    <property type="project" value="TreeGrafter"/>
</dbReference>
<dbReference type="InterPro" id="IPR011006">
    <property type="entry name" value="CheY-like_superfamily"/>
</dbReference>
<keyword evidence="2" id="KW-0547">Nucleotide-binding</keyword>
<dbReference type="PANTHER" id="PTHR30258:SF3">
    <property type="entry name" value="SLL1921 PROTEIN"/>
    <property type="match status" value="1"/>
</dbReference>
<evidence type="ECO:0000256" key="2">
    <source>
        <dbReference type="ARBA" id="ARBA00022741"/>
    </source>
</evidence>
<keyword evidence="4" id="KW-0597">Phosphoprotein</keyword>
<dbReference type="CDD" id="cd01129">
    <property type="entry name" value="PulE-GspE-like"/>
    <property type="match status" value="1"/>
</dbReference>
<dbReference type="EMBL" id="FMUX01000018">
    <property type="protein sequence ID" value="SCY71971.1"/>
    <property type="molecule type" value="Genomic_DNA"/>
</dbReference>
<dbReference type="Proteomes" id="UP000198870">
    <property type="component" value="Unassembled WGS sequence"/>
</dbReference>
<feature type="domain" description="Response regulatory" evidence="6">
    <location>
        <begin position="27"/>
        <end position="142"/>
    </location>
</feature>
<dbReference type="GO" id="GO:0005524">
    <property type="term" value="F:ATP binding"/>
    <property type="evidence" value="ECO:0007669"/>
    <property type="project" value="UniProtKB-KW"/>
</dbReference>
<evidence type="ECO:0000256" key="1">
    <source>
        <dbReference type="ARBA" id="ARBA00006611"/>
    </source>
</evidence>
<dbReference type="InterPro" id="IPR007831">
    <property type="entry name" value="T2SS_GspE_N"/>
</dbReference>
<dbReference type="OrthoDB" id="9805147at2"/>